<dbReference type="PANTHER" id="PTHR43626:SF4">
    <property type="entry name" value="GCN5-RELATED N-ACETYLTRANSFERASE 2, CHLOROPLASTIC"/>
    <property type="match status" value="1"/>
</dbReference>
<sequence>MVIQTMQSGREEQILRLYEAVGWTEYTRQPQRIRSAFDRSLCVLELSHEDQLLGFVRAVGDGETILYVQDLIVDPDYQNQGWGTLLLKTLCDRYPQVRQKILLSDDVEKIRHFYKKLGWVPVSDIHCAAWAKLLF</sequence>
<dbReference type="Proteomes" id="UP000480929">
    <property type="component" value="Unassembled WGS sequence"/>
</dbReference>
<organism evidence="4 6">
    <name type="scientific">Holdemania massiliensis</name>
    <dbReference type="NCBI Taxonomy" id="1468449"/>
    <lineage>
        <taxon>Bacteria</taxon>
        <taxon>Bacillati</taxon>
        <taxon>Bacillota</taxon>
        <taxon>Erysipelotrichia</taxon>
        <taxon>Erysipelotrichales</taxon>
        <taxon>Erysipelotrichaceae</taxon>
        <taxon>Holdemania</taxon>
    </lineage>
</organism>
<dbReference type="Pfam" id="PF00583">
    <property type="entry name" value="Acetyltransf_1"/>
    <property type="match status" value="1"/>
</dbReference>
<evidence type="ECO:0000313" key="7">
    <source>
        <dbReference type="Proteomes" id="UP000480929"/>
    </source>
</evidence>
<keyword evidence="2" id="KW-0012">Acyltransferase</keyword>
<protein>
    <submittedName>
        <fullName evidence="4">GNAT family N-acetyltransferase</fullName>
    </submittedName>
</protein>
<dbReference type="SUPFAM" id="SSF55729">
    <property type="entry name" value="Acyl-CoA N-acyltransferases (Nat)"/>
    <property type="match status" value="1"/>
</dbReference>
<keyword evidence="7" id="KW-1185">Reference proteome</keyword>
<dbReference type="InterPro" id="IPR016181">
    <property type="entry name" value="Acyl_CoA_acyltransferase"/>
</dbReference>
<dbReference type="GO" id="GO:0005737">
    <property type="term" value="C:cytoplasm"/>
    <property type="evidence" value="ECO:0007669"/>
    <property type="project" value="TreeGrafter"/>
</dbReference>
<keyword evidence="1 4" id="KW-0808">Transferase</keyword>
<dbReference type="CDD" id="cd04301">
    <property type="entry name" value="NAT_SF"/>
    <property type="match status" value="1"/>
</dbReference>
<proteinExistence type="predicted"/>
<dbReference type="InterPro" id="IPR045039">
    <property type="entry name" value="NSI-like"/>
</dbReference>
<gene>
    <name evidence="5" type="ORF">GKD88_18925</name>
    <name evidence="4" type="ORF">GKE08_17650</name>
</gene>
<evidence type="ECO:0000313" key="6">
    <source>
        <dbReference type="Proteomes" id="UP000433575"/>
    </source>
</evidence>
<dbReference type="PROSITE" id="PS51186">
    <property type="entry name" value="GNAT"/>
    <property type="match status" value="1"/>
</dbReference>
<evidence type="ECO:0000313" key="5">
    <source>
        <dbReference type="EMBL" id="MSC35190.1"/>
    </source>
</evidence>
<evidence type="ECO:0000313" key="4">
    <source>
        <dbReference type="EMBL" id="MSA91151.1"/>
    </source>
</evidence>
<dbReference type="RefSeq" id="WP_154240503.1">
    <property type="nucleotide sequence ID" value="NZ_JBGLEF010000002.1"/>
</dbReference>
<dbReference type="GO" id="GO:0008080">
    <property type="term" value="F:N-acetyltransferase activity"/>
    <property type="evidence" value="ECO:0007669"/>
    <property type="project" value="InterPro"/>
</dbReference>
<dbReference type="EMBL" id="WKPJ01000045">
    <property type="protein sequence ID" value="MSA91151.1"/>
    <property type="molecule type" value="Genomic_DNA"/>
</dbReference>
<name>A0A6N7SB48_9FIRM</name>
<feature type="domain" description="N-acetyltransferase" evidence="3">
    <location>
        <begin position="1"/>
        <end position="135"/>
    </location>
</feature>
<dbReference type="OrthoDB" id="9775804at2"/>
<dbReference type="AlphaFoldDB" id="A0A6N7SB48"/>
<dbReference type="EMBL" id="WKPI01000061">
    <property type="protein sequence ID" value="MSC35190.1"/>
    <property type="molecule type" value="Genomic_DNA"/>
</dbReference>
<evidence type="ECO:0000256" key="2">
    <source>
        <dbReference type="ARBA" id="ARBA00023315"/>
    </source>
</evidence>
<evidence type="ECO:0000259" key="3">
    <source>
        <dbReference type="PROSITE" id="PS51186"/>
    </source>
</evidence>
<evidence type="ECO:0000256" key="1">
    <source>
        <dbReference type="ARBA" id="ARBA00022679"/>
    </source>
</evidence>
<dbReference type="InterPro" id="IPR000182">
    <property type="entry name" value="GNAT_dom"/>
</dbReference>
<accession>A0A6N7SB48</accession>
<dbReference type="Proteomes" id="UP000433575">
    <property type="component" value="Unassembled WGS sequence"/>
</dbReference>
<reference evidence="6 7" key="1">
    <citation type="journal article" date="2019" name="Nat. Med.">
        <title>A library of human gut bacterial isolates paired with longitudinal multiomics data enables mechanistic microbiome research.</title>
        <authorList>
            <person name="Poyet M."/>
            <person name="Groussin M."/>
            <person name="Gibbons S.M."/>
            <person name="Avila-Pacheco J."/>
            <person name="Jiang X."/>
            <person name="Kearney S.M."/>
            <person name="Perrotta A.R."/>
            <person name="Berdy B."/>
            <person name="Zhao S."/>
            <person name="Lieberman T.D."/>
            <person name="Swanson P.K."/>
            <person name="Smith M."/>
            <person name="Roesemann S."/>
            <person name="Alexander J.E."/>
            <person name="Rich S.A."/>
            <person name="Livny J."/>
            <person name="Vlamakis H."/>
            <person name="Clish C."/>
            <person name="Bullock K."/>
            <person name="Deik A."/>
            <person name="Scott J."/>
            <person name="Pierce K.A."/>
            <person name="Xavier R.J."/>
            <person name="Alm E.J."/>
        </authorList>
    </citation>
    <scope>NUCLEOTIDE SEQUENCE [LARGE SCALE GENOMIC DNA]</scope>
    <source>
        <strain evidence="4 6">BIOML-A4</strain>
        <strain evidence="5 7">BIOML-A5</strain>
    </source>
</reference>
<dbReference type="PANTHER" id="PTHR43626">
    <property type="entry name" value="ACYL-COA N-ACYLTRANSFERASE"/>
    <property type="match status" value="1"/>
</dbReference>
<dbReference type="Gene3D" id="3.40.630.30">
    <property type="match status" value="1"/>
</dbReference>
<comment type="caution">
    <text evidence="4">The sequence shown here is derived from an EMBL/GenBank/DDBJ whole genome shotgun (WGS) entry which is preliminary data.</text>
</comment>